<evidence type="ECO:0000256" key="3">
    <source>
        <dbReference type="ARBA" id="ARBA00022989"/>
    </source>
</evidence>
<feature type="transmembrane region" description="Helical" evidence="5">
    <location>
        <begin position="177"/>
        <end position="199"/>
    </location>
</feature>
<evidence type="ECO:0000256" key="4">
    <source>
        <dbReference type="ARBA" id="ARBA00023136"/>
    </source>
</evidence>
<dbReference type="PANTHER" id="PTHR23291">
    <property type="entry name" value="BAX INHIBITOR-RELATED"/>
    <property type="match status" value="1"/>
</dbReference>
<feature type="transmembrane region" description="Helical" evidence="5">
    <location>
        <begin position="211"/>
        <end position="236"/>
    </location>
</feature>
<dbReference type="GeneID" id="59237462"/>
<organism evidence="6 7">
    <name type="scientific">Zygotorulaspora mrakii</name>
    <name type="common">Zygosaccharomyces mrakii</name>
    <dbReference type="NCBI Taxonomy" id="42260"/>
    <lineage>
        <taxon>Eukaryota</taxon>
        <taxon>Fungi</taxon>
        <taxon>Dikarya</taxon>
        <taxon>Ascomycota</taxon>
        <taxon>Saccharomycotina</taxon>
        <taxon>Saccharomycetes</taxon>
        <taxon>Saccharomycetales</taxon>
        <taxon>Saccharomycetaceae</taxon>
        <taxon>Zygotorulaspora</taxon>
    </lineage>
</organism>
<evidence type="ECO:0008006" key="8">
    <source>
        <dbReference type="Google" id="ProtNLM"/>
    </source>
</evidence>
<dbReference type="Pfam" id="PF01027">
    <property type="entry name" value="Bax1-I"/>
    <property type="match status" value="1"/>
</dbReference>
<dbReference type="GO" id="GO:0016020">
    <property type="term" value="C:membrane"/>
    <property type="evidence" value="ECO:0007669"/>
    <property type="project" value="UniProtKB-SubCell"/>
</dbReference>
<dbReference type="OrthoDB" id="7933078at2759"/>
<feature type="transmembrane region" description="Helical" evidence="5">
    <location>
        <begin position="58"/>
        <end position="78"/>
    </location>
</feature>
<reference evidence="6 7" key="1">
    <citation type="submission" date="2020-07" db="EMBL/GenBank/DDBJ databases">
        <title>The yeast mating-type switching endonuclease HO is a domesticated member of an unorthodox homing genetic element family.</title>
        <authorList>
            <person name="Coughlan A.Y."/>
            <person name="Lombardi L."/>
            <person name="Braun-Galleani S."/>
            <person name="Martos A.R."/>
            <person name="Galeote V."/>
            <person name="Bigey F."/>
            <person name="Dequin S."/>
            <person name="Byrne K.P."/>
            <person name="Wolfe K.H."/>
        </authorList>
    </citation>
    <scope>NUCLEOTIDE SEQUENCE [LARGE SCALE GENOMIC DNA]</scope>
    <source>
        <strain evidence="6 7">NRRL Y-6702</strain>
    </source>
</reference>
<accession>A0A7H9B5G3</accession>
<dbReference type="InterPro" id="IPR006214">
    <property type="entry name" value="Bax_inhibitor_1-related"/>
</dbReference>
<keyword evidence="3 5" id="KW-1133">Transmembrane helix</keyword>
<feature type="transmembrane region" description="Helical" evidence="5">
    <location>
        <begin position="152"/>
        <end position="171"/>
    </location>
</feature>
<keyword evidence="4 5" id="KW-0472">Membrane</keyword>
<name>A0A7H9B5G3_ZYGMR</name>
<comment type="subcellular location">
    <subcellularLocation>
        <location evidence="1">Membrane</location>
        <topology evidence="1">Multi-pass membrane protein</topology>
    </subcellularLocation>
</comment>
<dbReference type="KEGG" id="zmk:HG535_0F02140"/>
<feature type="transmembrane region" description="Helical" evidence="5">
    <location>
        <begin position="90"/>
        <end position="109"/>
    </location>
</feature>
<evidence type="ECO:0000313" key="7">
    <source>
        <dbReference type="Proteomes" id="UP000509704"/>
    </source>
</evidence>
<evidence type="ECO:0000256" key="1">
    <source>
        <dbReference type="ARBA" id="ARBA00004141"/>
    </source>
</evidence>
<dbReference type="AlphaFoldDB" id="A0A7H9B5G3"/>
<protein>
    <recommendedName>
        <fullName evidence="8">Bax inhibitor 1</fullName>
    </recommendedName>
</protein>
<dbReference type="PANTHER" id="PTHR23291:SF50">
    <property type="entry name" value="PROTEIN LIFEGUARD 4"/>
    <property type="match status" value="1"/>
</dbReference>
<evidence type="ECO:0000256" key="2">
    <source>
        <dbReference type="ARBA" id="ARBA00022692"/>
    </source>
</evidence>
<keyword evidence="2 5" id="KW-0812">Transmembrane</keyword>
<keyword evidence="7" id="KW-1185">Reference proteome</keyword>
<dbReference type="EMBL" id="CP058609">
    <property type="protein sequence ID" value="QLG73703.1"/>
    <property type="molecule type" value="Genomic_DNA"/>
</dbReference>
<dbReference type="Proteomes" id="UP000509704">
    <property type="component" value="Chromosome 6"/>
</dbReference>
<feature type="transmembrane region" description="Helical" evidence="5">
    <location>
        <begin position="275"/>
        <end position="293"/>
    </location>
</feature>
<sequence length="299" mass="33838">MSKVNQPPPYQEYESLNHDHNVQVPVEQRRSNVPEDFKYSVTISACEFEIRQKFMAKVYSILSVQLLTTLVFSMLALRSKGLQLFIVNHMGLYILGIIVSLVTCLWIAWAPRRELYEMENEISDPLVAGPSNGTSARSENIPWYCLSKRGQYILLSLFTISEAYCLGSSIMFVPQDIVMNAIVVTTVVVIGVTLMALSGKFEIALESAMSIYYWLNLALLVMIGIGISFLFMGGMGSKMNLFYGWIGAIVFTVYLFIDTQLIFRQMFIGEEIKCALSLYLDIINLFLSILRIMQSSDDN</sequence>
<evidence type="ECO:0000313" key="6">
    <source>
        <dbReference type="EMBL" id="QLG73703.1"/>
    </source>
</evidence>
<feature type="transmembrane region" description="Helical" evidence="5">
    <location>
        <begin position="242"/>
        <end position="263"/>
    </location>
</feature>
<dbReference type="RefSeq" id="XP_037145429.1">
    <property type="nucleotide sequence ID" value="XM_037289534.1"/>
</dbReference>
<evidence type="ECO:0000256" key="5">
    <source>
        <dbReference type="RuleBase" id="RU004379"/>
    </source>
</evidence>
<gene>
    <name evidence="6" type="ORF">HG535_0F02140</name>
</gene>
<comment type="similarity">
    <text evidence="5">Belongs to the BI1 family.</text>
</comment>
<proteinExistence type="inferred from homology"/>